<keyword evidence="3 12" id="KW-0997">Cell inner membrane</keyword>
<keyword evidence="11 12" id="KW-0464">Manganese</keyword>
<dbReference type="NCBIfam" id="TIGR02380">
    <property type="entry name" value="ECA_wecA"/>
    <property type="match status" value="1"/>
</dbReference>
<organism evidence="13 14">
    <name type="scientific">Pseudoalteromonas fenneropenaei</name>
    <dbReference type="NCBI Taxonomy" id="1737459"/>
    <lineage>
        <taxon>Bacteria</taxon>
        <taxon>Pseudomonadati</taxon>
        <taxon>Pseudomonadota</taxon>
        <taxon>Gammaproteobacteria</taxon>
        <taxon>Alteromonadales</taxon>
        <taxon>Pseudoalteromonadaceae</taxon>
        <taxon>Pseudoalteromonas</taxon>
    </lineage>
</organism>
<evidence type="ECO:0000256" key="4">
    <source>
        <dbReference type="ARBA" id="ARBA00022676"/>
    </source>
</evidence>
<evidence type="ECO:0000256" key="1">
    <source>
        <dbReference type="ARBA" id="ARBA00004651"/>
    </source>
</evidence>
<feature type="transmembrane region" description="Helical" evidence="12">
    <location>
        <begin position="130"/>
        <end position="148"/>
    </location>
</feature>
<feature type="transmembrane region" description="Helical" evidence="12">
    <location>
        <begin position="321"/>
        <end position="341"/>
    </location>
</feature>
<comment type="cofactor">
    <cofactor evidence="12">
        <name>Mn(2+)</name>
        <dbReference type="ChEBI" id="CHEBI:29035"/>
    </cofactor>
</comment>
<feature type="transmembrane region" description="Helical" evidence="12">
    <location>
        <begin position="213"/>
        <end position="234"/>
    </location>
</feature>
<feature type="transmembrane region" description="Helical" evidence="12">
    <location>
        <begin position="184"/>
        <end position="201"/>
    </location>
</feature>
<comment type="function">
    <text evidence="12">Catalyzes the transfer of the GlcNAc-1-phosphate moiety from UDP-GlcNAc onto the carrier lipid undecaprenyl phosphate (C55-P), yielding GlcNAc-pyrophosphoryl-undecaprenyl (GlcNAc-PP-C55).</text>
</comment>
<keyword evidence="10 12" id="KW-0472">Membrane</keyword>
<dbReference type="InterPro" id="IPR018480">
    <property type="entry name" value="PNAcMuramoyl-5peptid_Trfase_CS"/>
</dbReference>
<dbReference type="GO" id="GO:0036380">
    <property type="term" value="F:UDP-N-acetylglucosamine-undecaprenyl-phosphate N-acetylglucosaminephosphotransferase activity"/>
    <property type="evidence" value="ECO:0007669"/>
    <property type="project" value="UniProtKB-EC"/>
</dbReference>
<keyword evidence="8 12" id="KW-0448">Lipopolysaccharide biosynthesis</keyword>
<feature type="transmembrane region" description="Helical" evidence="12">
    <location>
        <begin position="160"/>
        <end position="178"/>
    </location>
</feature>
<evidence type="ECO:0000256" key="7">
    <source>
        <dbReference type="ARBA" id="ARBA00022842"/>
    </source>
</evidence>
<keyword evidence="7 12" id="KW-0460">Magnesium</keyword>
<comment type="cofactor">
    <cofactor evidence="12">
        <name>Mg(2+)</name>
        <dbReference type="ChEBI" id="CHEBI:18420"/>
    </cofactor>
</comment>
<feature type="transmembrane region" description="Helical" evidence="12">
    <location>
        <begin position="69"/>
        <end position="88"/>
    </location>
</feature>
<keyword evidence="6 12" id="KW-0812">Transmembrane</keyword>
<evidence type="ECO:0000256" key="11">
    <source>
        <dbReference type="ARBA" id="ARBA00023211"/>
    </source>
</evidence>
<dbReference type="PROSITE" id="PS01348">
    <property type="entry name" value="MRAY_2"/>
    <property type="match status" value="1"/>
</dbReference>
<dbReference type="InterPro" id="IPR000715">
    <property type="entry name" value="Glycosyl_transferase_4"/>
</dbReference>
<comment type="caution">
    <text evidence="13">The sequence shown here is derived from an EMBL/GenBank/DDBJ whole genome shotgun (WGS) entry which is preliminary data.</text>
</comment>
<accession>A0ABV7CKE8</accession>
<keyword evidence="2 12" id="KW-1003">Cell membrane</keyword>
<comment type="pathway">
    <text evidence="12">Bacterial outer membrane biogenesis; LPS O-antigen biosynthesis.</text>
</comment>
<feature type="transmembrane region" description="Helical" evidence="12">
    <location>
        <begin position="293"/>
        <end position="315"/>
    </location>
</feature>
<evidence type="ECO:0000256" key="2">
    <source>
        <dbReference type="ARBA" id="ARBA00022475"/>
    </source>
</evidence>
<dbReference type="EMBL" id="JBHRSD010000017">
    <property type="protein sequence ID" value="MFC3033094.1"/>
    <property type="molecule type" value="Genomic_DNA"/>
</dbReference>
<proteinExistence type="inferred from homology"/>
<evidence type="ECO:0000256" key="9">
    <source>
        <dbReference type="ARBA" id="ARBA00022989"/>
    </source>
</evidence>
<name>A0ABV7CKE8_9GAMM</name>
<evidence type="ECO:0000256" key="5">
    <source>
        <dbReference type="ARBA" id="ARBA00022679"/>
    </source>
</evidence>
<comment type="subcellular location">
    <subcellularLocation>
        <location evidence="12">Cell inner membrane</location>
        <topology evidence="12">Multi-pass membrane protein</topology>
    </subcellularLocation>
    <subcellularLocation>
        <location evidence="1">Cell membrane</location>
        <topology evidence="1">Multi-pass membrane protein</topology>
    </subcellularLocation>
</comment>
<feature type="transmembrane region" description="Helical" evidence="12">
    <location>
        <begin position="44"/>
        <end position="63"/>
    </location>
</feature>
<evidence type="ECO:0000256" key="3">
    <source>
        <dbReference type="ARBA" id="ARBA00022519"/>
    </source>
</evidence>
<dbReference type="CDD" id="cd06853">
    <property type="entry name" value="GT_WecA_like"/>
    <property type="match status" value="1"/>
</dbReference>
<evidence type="ECO:0000256" key="12">
    <source>
        <dbReference type="HAMAP-Rule" id="MF_02030"/>
    </source>
</evidence>
<dbReference type="PANTHER" id="PTHR22926:SF3">
    <property type="entry name" value="UNDECAPRENYL-PHOSPHATE ALPHA-N-ACETYLGLUCOSAMINYL 1-PHOSPHATE TRANSFERASE"/>
    <property type="match status" value="1"/>
</dbReference>
<protein>
    <recommendedName>
        <fullName evidence="12">Undecaprenyl-phosphate alpha-N-acetylglucosaminyl 1-phosphate transferase</fullName>
        <ecNumber evidence="12">2.7.8.33</ecNumber>
    </recommendedName>
    <alternativeName>
        <fullName evidence="12">UDP-GlcNAc:undecaprenyl-phosphate GlcNAc-1-phosphate transferase</fullName>
    </alternativeName>
    <alternativeName>
        <fullName evidence="12">Undecaprenyl-phosphate GlcNAc-1-phosphate transferase</fullName>
    </alternativeName>
</protein>
<comment type="catalytic activity">
    <reaction evidence="12">
        <text>di-trans,octa-cis-undecaprenyl phosphate + UDP-N-acetyl-alpha-D-glucosamine = N-acetyl-alpha-D-glucosaminyl-di-trans,octa-cis-undecaprenyl diphosphate + UMP</text>
        <dbReference type="Rhea" id="RHEA:28090"/>
        <dbReference type="ChEBI" id="CHEBI:57705"/>
        <dbReference type="ChEBI" id="CHEBI:57865"/>
        <dbReference type="ChEBI" id="CHEBI:60392"/>
        <dbReference type="ChEBI" id="CHEBI:62959"/>
        <dbReference type="EC" id="2.7.8.33"/>
    </reaction>
</comment>
<sequence length="359" mass="39487">MNSILLLTSCSIFFSSIISLFFFRKVAKIINLVDVPSGRKEHSGQIPLVGGISIFVVVLSFISTQPEPLVNMTVYVSCSFILLAMGVLDDYFDLDFRIRIGCQLLVTLIMIFSVDIVLNDLSGVFSPHSLQIGSLGIFLTIVAVIGAINSFNMIDGIDGLLGGMATVSFGSMCLLFYLAGDSDNAFLCLVIVIATIPYMLMNLGIPFGQRFKVFMGDAGSTVIGFTVVWLLIAGSQGEHAAFSAVTGLWVAAIPIMDAVSTIARRIKKRQSPFVADREHLHHVLMRLGLSQHLALVFISCLALLFAVIGILAEVFSVPSYIMFWLFFMISVCYYLIMSRIWRVTVILRRKLGIKAKRRG</sequence>
<dbReference type="RefSeq" id="WP_377124218.1">
    <property type="nucleotide sequence ID" value="NZ_JBHRSD010000017.1"/>
</dbReference>
<dbReference type="InterPro" id="IPR012750">
    <property type="entry name" value="ECA_WecA-rel"/>
</dbReference>
<keyword evidence="5 12" id="KW-0808">Transferase</keyword>
<evidence type="ECO:0000256" key="10">
    <source>
        <dbReference type="ARBA" id="ARBA00023136"/>
    </source>
</evidence>
<gene>
    <name evidence="12 13" type="primary">wecA</name>
    <name evidence="13" type="ORF">ACFOEE_11225</name>
</gene>
<reference evidence="14" key="1">
    <citation type="journal article" date="2019" name="Int. J. Syst. Evol. Microbiol.">
        <title>The Global Catalogue of Microorganisms (GCM) 10K type strain sequencing project: providing services to taxonomists for standard genome sequencing and annotation.</title>
        <authorList>
            <consortium name="The Broad Institute Genomics Platform"/>
            <consortium name="The Broad Institute Genome Sequencing Center for Infectious Disease"/>
            <person name="Wu L."/>
            <person name="Ma J."/>
        </authorList>
    </citation>
    <scope>NUCLEOTIDE SEQUENCE [LARGE SCALE GENOMIC DNA]</scope>
    <source>
        <strain evidence="14">KCTC 42730</strain>
    </source>
</reference>
<evidence type="ECO:0000256" key="6">
    <source>
        <dbReference type="ARBA" id="ARBA00022692"/>
    </source>
</evidence>
<dbReference type="HAMAP" id="MF_02030">
    <property type="entry name" value="WecA_Gammaproteo"/>
    <property type="match status" value="1"/>
</dbReference>
<feature type="transmembrane region" description="Helical" evidence="12">
    <location>
        <begin position="6"/>
        <end position="23"/>
    </location>
</feature>
<evidence type="ECO:0000256" key="8">
    <source>
        <dbReference type="ARBA" id="ARBA00022985"/>
    </source>
</evidence>
<evidence type="ECO:0000313" key="13">
    <source>
        <dbReference type="EMBL" id="MFC3033094.1"/>
    </source>
</evidence>
<dbReference type="PANTHER" id="PTHR22926">
    <property type="entry name" value="PHOSPHO-N-ACETYLMURAMOYL-PENTAPEPTIDE-TRANSFERASE"/>
    <property type="match status" value="1"/>
</dbReference>
<keyword evidence="4 12" id="KW-0328">Glycosyltransferase</keyword>
<feature type="transmembrane region" description="Helical" evidence="12">
    <location>
        <begin position="100"/>
        <end position="118"/>
    </location>
</feature>
<dbReference type="Pfam" id="PF00953">
    <property type="entry name" value="Glycos_transf_4"/>
    <property type="match status" value="1"/>
</dbReference>
<keyword evidence="14" id="KW-1185">Reference proteome</keyword>
<comment type="similarity">
    <text evidence="12">Belongs to the glycosyltransferase 4 family. WecA subfamily.</text>
</comment>
<dbReference type="EC" id="2.7.8.33" evidence="12"/>
<keyword evidence="9 12" id="KW-1133">Transmembrane helix</keyword>
<evidence type="ECO:0000313" key="14">
    <source>
        <dbReference type="Proteomes" id="UP001595453"/>
    </source>
</evidence>
<feature type="transmembrane region" description="Helical" evidence="12">
    <location>
        <begin position="240"/>
        <end position="259"/>
    </location>
</feature>
<dbReference type="Proteomes" id="UP001595453">
    <property type="component" value="Unassembled WGS sequence"/>
</dbReference>